<organism evidence="2 3">
    <name type="scientific">Pisolithus tinctorius Marx 270</name>
    <dbReference type="NCBI Taxonomy" id="870435"/>
    <lineage>
        <taxon>Eukaryota</taxon>
        <taxon>Fungi</taxon>
        <taxon>Dikarya</taxon>
        <taxon>Basidiomycota</taxon>
        <taxon>Agaricomycotina</taxon>
        <taxon>Agaricomycetes</taxon>
        <taxon>Agaricomycetidae</taxon>
        <taxon>Boletales</taxon>
        <taxon>Sclerodermatineae</taxon>
        <taxon>Pisolithaceae</taxon>
        <taxon>Pisolithus</taxon>
    </lineage>
</organism>
<name>A0A0C3ISH1_PISTI</name>
<evidence type="ECO:0000313" key="2">
    <source>
        <dbReference type="EMBL" id="KIN99822.1"/>
    </source>
</evidence>
<accession>A0A0C3ISH1</accession>
<feature type="compositionally biased region" description="Basic residues" evidence="1">
    <location>
        <begin position="22"/>
        <end position="31"/>
    </location>
</feature>
<feature type="compositionally biased region" description="Polar residues" evidence="1">
    <location>
        <begin position="33"/>
        <end position="54"/>
    </location>
</feature>
<reference evidence="2 3" key="1">
    <citation type="submission" date="2014-04" db="EMBL/GenBank/DDBJ databases">
        <authorList>
            <consortium name="DOE Joint Genome Institute"/>
            <person name="Kuo A."/>
            <person name="Kohler A."/>
            <person name="Costa M.D."/>
            <person name="Nagy L.G."/>
            <person name="Floudas D."/>
            <person name="Copeland A."/>
            <person name="Barry K.W."/>
            <person name="Cichocki N."/>
            <person name="Veneault-Fourrey C."/>
            <person name="LaButti K."/>
            <person name="Lindquist E.A."/>
            <person name="Lipzen A."/>
            <person name="Lundell T."/>
            <person name="Morin E."/>
            <person name="Murat C."/>
            <person name="Sun H."/>
            <person name="Tunlid A."/>
            <person name="Henrissat B."/>
            <person name="Grigoriev I.V."/>
            <person name="Hibbett D.S."/>
            <person name="Martin F."/>
            <person name="Nordberg H.P."/>
            <person name="Cantor M.N."/>
            <person name="Hua S.X."/>
        </authorList>
    </citation>
    <scope>NUCLEOTIDE SEQUENCE [LARGE SCALE GENOMIC DNA]</scope>
    <source>
        <strain evidence="2 3">Marx 270</strain>
    </source>
</reference>
<dbReference type="Proteomes" id="UP000054217">
    <property type="component" value="Unassembled WGS sequence"/>
</dbReference>
<sequence length="54" mass="5856">MPSNHSHHPAMPPTSRVQVRSLSRHPAKHATKPLTSCHATNTKSANDAIEQTSC</sequence>
<dbReference type="AlphaFoldDB" id="A0A0C3ISH1"/>
<evidence type="ECO:0000313" key="3">
    <source>
        <dbReference type="Proteomes" id="UP000054217"/>
    </source>
</evidence>
<dbReference type="EMBL" id="KN832001">
    <property type="protein sequence ID" value="KIN99822.1"/>
    <property type="molecule type" value="Genomic_DNA"/>
</dbReference>
<dbReference type="InParanoid" id="A0A0C3ISH1"/>
<gene>
    <name evidence="2" type="ORF">M404DRAFT_1004338</name>
</gene>
<dbReference type="OrthoDB" id="2704893at2759"/>
<reference evidence="3" key="2">
    <citation type="submission" date="2015-01" db="EMBL/GenBank/DDBJ databases">
        <title>Evolutionary Origins and Diversification of the Mycorrhizal Mutualists.</title>
        <authorList>
            <consortium name="DOE Joint Genome Institute"/>
            <consortium name="Mycorrhizal Genomics Consortium"/>
            <person name="Kohler A."/>
            <person name="Kuo A."/>
            <person name="Nagy L.G."/>
            <person name="Floudas D."/>
            <person name="Copeland A."/>
            <person name="Barry K.W."/>
            <person name="Cichocki N."/>
            <person name="Veneault-Fourrey C."/>
            <person name="LaButti K."/>
            <person name="Lindquist E.A."/>
            <person name="Lipzen A."/>
            <person name="Lundell T."/>
            <person name="Morin E."/>
            <person name="Murat C."/>
            <person name="Riley R."/>
            <person name="Ohm R."/>
            <person name="Sun H."/>
            <person name="Tunlid A."/>
            <person name="Henrissat B."/>
            <person name="Grigoriev I.V."/>
            <person name="Hibbett D.S."/>
            <person name="Martin F."/>
        </authorList>
    </citation>
    <scope>NUCLEOTIDE SEQUENCE [LARGE SCALE GENOMIC DNA]</scope>
    <source>
        <strain evidence="3">Marx 270</strain>
    </source>
</reference>
<protein>
    <submittedName>
        <fullName evidence="2">Uncharacterized protein</fullName>
    </submittedName>
</protein>
<evidence type="ECO:0000256" key="1">
    <source>
        <dbReference type="SAM" id="MobiDB-lite"/>
    </source>
</evidence>
<keyword evidence="3" id="KW-1185">Reference proteome</keyword>
<proteinExistence type="predicted"/>
<feature type="region of interest" description="Disordered" evidence="1">
    <location>
        <begin position="1"/>
        <end position="54"/>
    </location>
</feature>
<dbReference type="HOGENOM" id="CLU_197744_0_0_1"/>